<gene>
    <name evidence="1" type="ORF">VZT92_006828</name>
</gene>
<reference evidence="1 2" key="1">
    <citation type="journal article" date="2024" name="Genome Biol. Evol.">
        <title>Chromosome-level genome assembly of the viviparous eelpout Zoarces viviparus.</title>
        <authorList>
            <person name="Fuhrmann N."/>
            <person name="Brasseur M.V."/>
            <person name="Bakowski C.E."/>
            <person name="Podsiadlowski L."/>
            <person name="Prost S."/>
            <person name="Krehenwinkel H."/>
            <person name="Mayer C."/>
        </authorList>
    </citation>
    <scope>NUCLEOTIDE SEQUENCE [LARGE SCALE GENOMIC DNA]</scope>
    <source>
        <strain evidence="1">NO-MEL_2022_Ind0_liver</strain>
    </source>
</reference>
<comment type="caution">
    <text evidence="1">The sequence shown here is derived from an EMBL/GenBank/DDBJ whole genome shotgun (WGS) entry which is preliminary data.</text>
</comment>
<evidence type="ECO:0000313" key="1">
    <source>
        <dbReference type="EMBL" id="KAK9537092.1"/>
    </source>
</evidence>
<sequence length="111" mass="12523">MEKNKAGAKHRCTAGILNHRHVTEATVEEGTVFLRLQLKDNTELDSLHTRVCLDQRALQIDSFPRGSEVSLARSDECHRQIHEGVDRLHRGHVKLLSPSPQSSLWLCPPVL</sequence>
<organism evidence="1 2">
    <name type="scientific">Zoarces viviparus</name>
    <name type="common">Viviparous eelpout</name>
    <name type="synonym">Blennius viviparus</name>
    <dbReference type="NCBI Taxonomy" id="48416"/>
    <lineage>
        <taxon>Eukaryota</taxon>
        <taxon>Metazoa</taxon>
        <taxon>Chordata</taxon>
        <taxon>Craniata</taxon>
        <taxon>Vertebrata</taxon>
        <taxon>Euteleostomi</taxon>
        <taxon>Actinopterygii</taxon>
        <taxon>Neopterygii</taxon>
        <taxon>Teleostei</taxon>
        <taxon>Neoteleostei</taxon>
        <taxon>Acanthomorphata</taxon>
        <taxon>Eupercaria</taxon>
        <taxon>Perciformes</taxon>
        <taxon>Cottioidei</taxon>
        <taxon>Zoarcales</taxon>
        <taxon>Zoarcidae</taxon>
        <taxon>Zoarcinae</taxon>
        <taxon>Zoarces</taxon>
    </lineage>
</organism>
<keyword evidence="2" id="KW-1185">Reference proteome</keyword>
<evidence type="ECO:0000313" key="2">
    <source>
        <dbReference type="Proteomes" id="UP001488805"/>
    </source>
</evidence>
<dbReference type="AlphaFoldDB" id="A0AAW1FQ58"/>
<protein>
    <submittedName>
        <fullName evidence="1">Uncharacterized protein</fullName>
    </submittedName>
</protein>
<dbReference type="Proteomes" id="UP001488805">
    <property type="component" value="Unassembled WGS sequence"/>
</dbReference>
<name>A0AAW1FQ58_ZOAVI</name>
<proteinExistence type="predicted"/>
<dbReference type="EMBL" id="JBCEZU010000045">
    <property type="protein sequence ID" value="KAK9537092.1"/>
    <property type="molecule type" value="Genomic_DNA"/>
</dbReference>
<accession>A0AAW1FQ58</accession>